<feature type="transmembrane region" description="Helical" evidence="7">
    <location>
        <begin position="100"/>
        <end position="122"/>
    </location>
</feature>
<evidence type="ECO:0000256" key="2">
    <source>
        <dbReference type="ARBA" id="ARBA00008816"/>
    </source>
</evidence>
<dbReference type="Pfam" id="PF01569">
    <property type="entry name" value="PAP2"/>
    <property type="match status" value="1"/>
</dbReference>
<feature type="transmembrane region" description="Helical" evidence="7">
    <location>
        <begin position="134"/>
        <end position="154"/>
    </location>
</feature>
<evidence type="ECO:0000256" key="4">
    <source>
        <dbReference type="ARBA" id="ARBA00022989"/>
    </source>
</evidence>
<dbReference type="SUPFAM" id="SSF48317">
    <property type="entry name" value="Acid phosphatase/Vanadium-dependent haloperoxidase"/>
    <property type="match status" value="1"/>
</dbReference>
<keyword evidence="5 7" id="KW-0472">Membrane</keyword>
<evidence type="ECO:0000259" key="8">
    <source>
        <dbReference type="SMART" id="SM00014"/>
    </source>
</evidence>
<evidence type="ECO:0000313" key="10">
    <source>
        <dbReference type="Proteomes" id="UP000837857"/>
    </source>
</evidence>
<keyword evidence="3 7" id="KW-0812">Transmembrane</keyword>
<proteinExistence type="inferred from homology"/>
<feature type="compositionally biased region" description="Low complexity" evidence="6">
    <location>
        <begin position="276"/>
        <end position="293"/>
    </location>
</feature>
<evidence type="ECO:0000256" key="7">
    <source>
        <dbReference type="SAM" id="Phobius"/>
    </source>
</evidence>
<evidence type="ECO:0000313" key="9">
    <source>
        <dbReference type="EMBL" id="CAH2034634.1"/>
    </source>
</evidence>
<gene>
    <name evidence="9" type="ORF">IPOD504_LOCUS221</name>
</gene>
<feature type="non-terminal residue" evidence="9">
    <location>
        <position position="293"/>
    </location>
</feature>
<name>A0ABN8HJN7_9NEOP</name>
<feature type="domain" description="Phosphatidic acid phosphatase type 2/haloperoxidase" evidence="8">
    <location>
        <begin position="131"/>
        <end position="262"/>
    </location>
</feature>
<dbReference type="PANTHER" id="PTHR10165:SF35">
    <property type="entry name" value="RE23632P"/>
    <property type="match status" value="1"/>
</dbReference>
<organism evidence="9 10">
    <name type="scientific">Iphiclides podalirius</name>
    <name type="common">scarce swallowtail</name>
    <dbReference type="NCBI Taxonomy" id="110791"/>
    <lineage>
        <taxon>Eukaryota</taxon>
        <taxon>Metazoa</taxon>
        <taxon>Ecdysozoa</taxon>
        <taxon>Arthropoda</taxon>
        <taxon>Hexapoda</taxon>
        <taxon>Insecta</taxon>
        <taxon>Pterygota</taxon>
        <taxon>Neoptera</taxon>
        <taxon>Endopterygota</taxon>
        <taxon>Lepidoptera</taxon>
        <taxon>Glossata</taxon>
        <taxon>Ditrysia</taxon>
        <taxon>Papilionoidea</taxon>
        <taxon>Papilionidae</taxon>
        <taxon>Papilioninae</taxon>
        <taxon>Iphiclides</taxon>
    </lineage>
</organism>
<dbReference type="EMBL" id="OW152813">
    <property type="protein sequence ID" value="CAH2034634.1"/>
    <property type="molecule type" value="Genomic_DNA"/>
</dbReference>
<dbReference type="CDD" id="cd03390">
    <property type="entry name" value="PAP2_containing_1_like"/>
    <property type="match status" value="1"/>
</dbReference>
<protein>
    <recommendedName>
        <fullName evidence="8">Phosphatidic acid phosphatase type 2/haloperoxidase domain-containing protein</fullName>
    </recommendedName>
</protein>
<accession>A0ABN8HJN7</accession>
<evidence type="ECO:0000256" key="1">
    <source>
        <dbReference type="ARBA" id="ARBA00004141"/>
    </source>
</evidence>
<comment type="subcellular location">
    <subcellularLocation>
        <location evidence="1">Membrane</location>
        <topology evidence="1">Multi-pass membrane protein</topology>
    </subcellularLocation>
</comment>
<dbReference type="Proteomes" id="UP000837857">
    <property type="component" value="Chromosome 1"/>
</dbReference>
<feature type="region of interest" description="Disordered" evidence="6">
    <location>
        <begin position="272"/>
        <end position="293"/>
    </location>
</feature>
<dbReference type="Gene3D" id="1.20.144.10">
    <property type="entry name" value="Phosphatidic acid phosphatase type 2/haloperoxidase"/>
    <property type="match status" value="1"/>
</dbReference>
<evidence type="ECO:0000256" key="6">
    <source>
        <dbReference type="SAM" id="MobiDB-lite"/>
    </source>
</evidence>
<dbReference type="SMART" id="SM00014">
    <property type="entry name" value="acidPPc"/>
    <property type="match status" value="1"/>
</dbReference>
<keyword evidence="10" id="KW-1185">Reference proteome</keyword>
<dbReference type="InterPro" id="IPR000326">
    <property type="entry name" value="PAP2/HPO"/>
</dbReference>
<sequence length="293" mass="33006">MTSLKYHRELKTHPRFRFAPRPALKQSMTAAAVLHNERQFAVMWSNTSSLAWNIFTEISIRALLLLFLCVLHLRFEPEMHYITEAELRPEYRRPRRESRVHMQTVVAVIIFVPLFAISSQVLLGHHDGALRGLLGWNLALIANAVTTEALKLAVGRPRPDFFYRCYPDGVVTADRRCTGDEREVADGRKSFPSGHSSFAFCSLGYLALFLRRMARRAPPLVRPIPFAMAAIISATRVCDNRHHWQDVAAGALIGLLVAHFSFERYCPQRSRRRAGSESASSSSVSSSAGRTAD</sequence>
<keyword evidence="4 7" id="KW-1133">Transmembrane helix</keyword>
<reference evidence="9" key="1">
    <citation type="submission" date="2022-03" db="EMBL/GenBank/DDBJ databases">
        <authorList>
            <person name="Martin H S."/>
        </authorList>
    </citation>
    <scope>NUCLEOTIDE SEQUENCE</scope>
</reference>
<dbReference type="PANTHER" id="PTHR10165">
    <property type="entry name" value="LIPID PHOSPHATE PHOSPHATASE"/>
    <property type="match status" value="1"/>
</dbReference>
<dbReference type="InterPro" id="IPR036938">
    <property type="entry name" value="PAP2/HPO_sf"/>
</dbReference>
<comment type="similarity">
    <text evidence="2">Belongs to the PA-phosphatase related phosphoesterase family.</text>
</comment>
<evidence type="ECO:0000256" key="3">
    <source>
        <dbReference type="ARBA" id="ARBA00022692"/>
    </source>
</evidence>
<evidence type="ECO:0000256" key="5">
    <source>
        <dbReference type="ARBA" id="ARBA00023136"/>
    </source>
</evidence>
<dbReference type="InterPro" id="IPR043216">
    <property type="entry name" value="PAP-like"/>
</dbReference>